<dbReference type="EMBL" id="CACVAT010000495">
    <property type="protein sequence ID" value="CAA6829083.1"/>
    <property type="molecule type" value="Genomic_DNA"/>
</dbReference>
<organism evidence="1">
    <name type="scientific">uncultured Thiotrichaceae bacterium</name>
    <dbReference type="NCBI Taxonomy" id="298394"/>
    <lineage>
        <taxon>Bacteria</taxon>
        <taxon>Pseudomonadati</taxon>
        <taxon>Pseudomonadota</taxon>
        <taxon>Gammaproteobacteria</taxon>
        <taxon>Thiotrichales</taxon>
        <taxon>Thiotrichaceae</taxon>
        <taxon>environmental samples</taxon>
    </lineage>
</organism>
<reference evidence="1" key="1">
    <citation type="submission" date="2020-01" db="EMBL/GenBank/DDBJ databases">
        <authorList>
            <person name="Meier V. D."/>
            <person name="Meier V D."/>
        </authorList>
    </citation>
    <scope>NUCLEOTIDE SEQUENCE</scope>
    <source>
        <strain evidence="1">HLG_WM_MAG_09</strain>
    </source>
</reference>
<protein>
    <submittedName>
        <fullName evidence="1">Cardiolipin synthetase (EC)</fullName>
        <ecNumber evidence="1">2.7.8.-</ecNumber>
    </submittedName>
</protein>
<sequence>MGIVFNSAEYATATYGSLMPYFKERAYKVMLNDKAELEWLEADEQGNKVFYSHEPDTSLFQRVVVYIISWLPVEWLL</sequence>
<keyword evidence="1" id="KW-0808">Transferase</keyword>
<proteinExistence type="predicted"/>
<accession>A0A6S6UM55</accession>
<name>A0A6S6UM55_9GAMM</name>
<gene>
    <name evidence="1" type="ORF">HELGO_WM21435</name>
</gene>
<evidence type="ECO:0000313" key="1">
    <source>
        <dbReference type="EMBL" id="CAA6829083.1"/>
    </source>
</evidence>
<dbReference type="AlphaFoldDB" id="A0A6S6UM55"/>
<dbReference type="GO" id="GO:0016740">
    <property type="term" value="F:transferase activity"/>
    <property type="evidence" value="ECO:0007669"/>
    <property type="project" value="UniProtKB-KW"/>
</dbReference>
<dbReference type="EC" id="2.7.8.-" evidence="1"/>